<dbReference type="GeneID" id="90609961"/>
<dbReference type="Proteomes" id="UP000225740">
    <property type="component" value="Unassembled WGS sequence"/>
</dbReference>
<dbReference type="AlphaFoldDB" id="A0A2G1W4C5"/>
<gene>
    <name evidence="2" type="ORF">CEE69_18185</name>
</gene>
<organism evidence="2 3">
    <name type="scientific">Rhodopirellula bahusiensis</name>
    <dbReference type="NCBI Taxonomy" id="2014065"/>
    <lineage>
        <taxon>Bacteria</taxon>
        <taxon>Pseudomonadati</taxon>
        <taxon>Planctomycetota</taxon>
        <taxon>Planctomycetia</taxon>
        <taxon>Pirellulales</taxon>
        <taxon>Pirellulaceae</taxon>
        <taxon>Rhodopirellula</taxon>
    </lineage>
</organism>
<protein>
    <submittedName>
        <fullName evidence="2">Uncharacterized protein</fullName>
    </submittedName>
</protein>
<evidence type="ECO:0000313" key="3">
    <source>
        <dbReference type="Proteomes" id="UP000225740"/>
    </source>
</evidence>
<accession>A0A2G1W4C5</accession>
<name>A0A2G1W4C5_9BACT</name>
<feature type="coiled-coil region" evidence="1">
    <location>
        <begin position="9"/>
        <end position="48"/>
    </location>
</feature>
<keyword evidence="3" id="KW-1185">Reference proteome</keyword>
<sequence>MSEFKHYSTQTVRNLIEDTESTLSQLKAEMQRREEAEQEIQIEGLENHMKSAEFSLRSIREFLAFLVEEYRKEK</sequence>
<evidence type="ECO:0000313" key="2">
    <source>
        <dbReference type="EMBL" id="PHQ33851.1"/>
    </source>
</evidence>
<proteinExistence type="predicted"/>
<evidence type="ECO:0000256" key="1">
    <source>
        <dbReference type="SAM" id="Coils"/>
    </source>
</evidence>
<dbReference type="EMBL" id="NIZW01000014">
    <property type="protein sequence ID" value="PHQ33851.1"/>
    <property type="molecule type" value="Genomic_DNA"/>
</dbReference>
<dbReference type="RefSeq" id="WP_099262065.1">
    <property type="nucleotide sequence ID" value="NZ_JBDUYK010000062.1"/>
</dbReference>
<dbReference type="OrthoDB" id="286961at2"/>
<reference evidence="2 3" key="1">
    <citation type="submission" date="2017-06" db="EMBL/GenBank/DDBJ databases">
        <title>Description of Rhodopirellula bahusiensis sp. nov.</title>
        <authorList>
            <person name="Kizina J."/>
            <person name="Harder J."/>
        </authorList>
    </citation>
    <scope>NUCLEOTIDE SEQUENCE [LARGE SCALE GENOMIC DNA]</scope>
    <source>
        <strain evidence="2 3">SWK21</strain>
    </source>
</reference>
<comment type="caution">
    <text evidence="2">The sequence shown here is derived from an EMBL/GenBank/DDBJ whole genome shotgun (WGS) entry which is preliminary data.</text>
</comment>
<keyword evidence="1" id="KW-0175">Coiled coil</keyword>